<protein>
    <submittedName>
        <fullName evidence="8">Matrix metalloproteinase-9</fullName>
    </submittedName>
</protein>
<comment type="caution">
    <text evidence="6">Lacks conserved residue(s) required for the propagation of feature annotation.</text>
</comment>
<reference evidence="8" key="2">
    <citation type="journal article" date="2023" name="Science">
        <title>Genomic signatures of disease resistance in endangered staghorn corals.</title>
        <authorList>
            <person name="Vollmer S.V."/>
            <person name="Selwyn J.D."/>
            <person name="Despard B.A."/>
            <person name="Roesel C.L."/>
        </authorList>
    </citation>
    <scope>NUCLEOTIDE SEQUENCE</scope>
    <source>
        <strain evidence="8">K2</strain>
    </source>
</reference>
<keyword evidence="8" id="KW-0482">Metalloprotease</keyword>
<proteinExistence type="inferred from homology"/>
<dbReference type="EMBL" id="JARQWQ010000057">
    <property type="protein sequence ID" value="KAK2556141.1"/>
    <property type="molecule type" value="Genomic_DNA"/>
</dbReference>
<organism evidence="8 9">
    <name type="scientific">Acropora cervicornis</name>
    <name type="common">Staghorn coral</name>
    <dbReference type="NCBI Taxonomy" id="6130"/>
    <lineage>
        <taxon>Eukaryota</taxon>
        <taxon>Metazoa</taxon>
        <taxon>Cnidaria</taxon>
        <taxon>Anthozoa</taxon>
        <taxon>Hexacorallia</taxon>
        <taxon>Scleractinia</taxon>
        <taxon>Astrocoeniina</taxon>
        <taxon>Acroporidae</taxon>
        <taxon>Acropora</taxon>
    </lineage>
</organism>
<dbReference type="CDD" id="cd00062">
    <property type="entry name" value="FN2"/>
    <property type="match status" value="1"/>
</dbReference>
<evidence type="ECO:0000259" key="7">
    <source>
        <dbReference type="PROSITE" id="PS51092"/>
    </source>
</evidence>
<evidence type="ECO:0000256" key="5">
    <source>
        <dbReference type="ARBA" id="ARBA00023157"/>
    </source>
</evidence>
<keyword evidence="8" id="KW-0645">Protease</keyword>
<evidence type="ECO:0000256" key="2">
    <source>
        <dbReference type="ARBA" id="ARBA00010011"/>
    </source>
</evidence>
<dbReference type="Proteomes" id="UP001249851">
    <property type="component" value="Unassembled WGS sequence"/>
</dbReference>
<dbReference type="InterPro" id="IPR013806">
    <property type="entry name" value="Kringle-like"/>
</dbReference>
<dbReference type="PRINTS" id="PR00013">
    <property type="entry name" value="FNTYPEII"/>
</dbReference>
<comment type="caution">
    <text evidence="8">The sequence shown here is derived from an EMBL/GenBank/DDBJ whole genome shotgun (WGS) entry which is preliminary data.</text>
</comment>
<dbReference type="SMART" id="SM00059">
    <property type="entry name" value="FN2"/>
    <property type="match status" value="1"/>
</dbReference>
<evidence type="ECO:0000256" key="6">
    <source>
        <dbReference type="PROSITE-ProRule" id="PRU00479"/>
    </source>
</evidence>
<evidence type="ECO:0000256" key="1">
    <source>
        <dbReference type="ARBA" id="ARBA00004613"/>
    </source>
</evidence>
<evidence type="ECO:0000313" key="9">
    <source>
        <dbReference type="Proteomes" id="UP001249851"/>
    </source>
</evidence>
<dbReference type="Gene3D" id="2.10.10.10">
    <property type="entry name" value="Fibronectin, type II, collagen-binding"/>
    <property type="match status" value="1"/>
</dbReference>
<dbReference type="InterPro" id="IPR036943">
    <property type="entry name" value="FN_type2_sf"/>
</dbReference>
<dbReference type="SUPFAM" id="SSF57440">
    <property type="entry name" value="Kringle-like"/>
    <property type="match status" value="1"/>
</dbReference>
<keyword evidence="8" id="KW-0378">Hydrolase</keyword>
<dbReference type="Pfam" id="PF00040">
    <property type="entry name" value="fn2"/>
    <property type="match status" value="1"/>
</dbReference>
<keyword evidence="4" id="KW-0677">Repeat</keyword>
<dbReference type="PANTHER" id="PTHR22918">
    <property type="entry name" value="SEMINAL PLASMA PROTEIN"/>
    <property type="match status" value="1"/>
</dbReference>
<dbReference type="FunFam" id="2.10.10.10:FF:000009">
    <property type="entry name" value="Epididymal sperm-binding protein 1"/>
    <property type="match status" value="1"/>
</dbReference>
<reference evidence="8" key="1">
    <citation type="journal article" date="2023" name="G3 (Bethesda)">
        <title>Whole genome assembly and annotation of the endangered Caribbean coral Acropora cervicornis.</title>
        <authorList>
            <person name="Selwyn J.D."/>
            <person name="Vollmer S.V."/>
        </authorList>
    </citation>
    <scope>NUCLEOTIDE SEQUENCE</scope>
    <source>
        <strain evidence="8">K2</strain>
    </source>
</reference>
<dbReference type="GO" id="GO:0008201">
    <property type="term" value="F:heparin binding"/>
    <property type="evidence" value="ECO:0007669"/>
    <property type="project" value="TreeGrafter"/>
</dbReference>
<comment type="subcellular location">
    <subcellularLocation>
        <location evidence="1">Secreted</location>
    </subcellularLocation>
</comment>
<evidence type="ECO:0000256" key="3">
    <source>
        <dbReference type="ARBA" id="ARBA00022525"/>
    </source>
</evidence>
<dbReference type="GO" id="GO:0005576">
    <property type="term" value="C:extracellular region"/>
    <property type="evidence" value="ECO:0007669"/>
    <property type="project" value="UniProtKB-SubCell"/>
</dbReference>
<dbReference type="PROSITE" id="PS00023">
    <property type="entry name" value="FN2_1"/>
    <property type="match status" value="1"/>
</dbReference>
<keyword evidence="5" id="KW-1015">Disulfide bond</keyword>
<evidence type="ECO:0000313" key="8">
    <source>
        <dbReference type="EMBL" id="KAK2556141.1"/>
    </source>
</evidence>
<dbReference type="InterPro" id="IPR000562">
    <property type="entry name" value="FN_type2_dom"/>
</dbReference>
<accession>A0AAD9UZZ7</accession>
<keyword evidence="9" id="KW-1185">Reference proteome</keyword>
<evidence type="ECO:0000256" key="4">
    <source>
        <dbReference type="ARBA" id="ARBA00022737"/>
    </source>
</evidence>
<dbReference type="PANTHER" id="PTHR22918:SF1">
    <property type="entry name" value="FIBRONECTIN TYPE-II DOMAIN-CONTAINING PROTEIN"/>
    <property type="match status" value="1"/>
</dbReference>
<keyword evidence="3" id="KW-0964">Secreted</keyword>
<comment type="similarity">
    <text evidence="2">Belongs to the seminal plasma protein family.</text>
</comment>
<dbReference type="AlphaFoldDB" id="A0AAD9UZZ7"/>
<dbReference type="InterPro" id="IPR051666">
    <property type="entry name" value="SP_Capacitation_Regulator"/>
</dbReference>
<gene>
    <name evidence="8" type="ORF">P5673_021712</name>
</gene>
<dbReference type="PROSITE" id="PS51092">
    <property type="entry name" value="FN2_2"/>
    <property type="match status" value="1"/>
</dbReference>
<feature type="domain" description="Fibronectin type-II" evidence="7">
    <location>
        <begin position="87"/>
        <end position="131"/>
    </location>
</feature>
<sequence>MSKRSFKGFAVPGKIYKLKTMATNRKKPIVFHAEALADKSRQLLLEGQESISILPFDCDETFINVTVTDAGPTERTACQLLSQGGNSDGLCCHFPFTYKNTSYNSCINKDREALWCATTKNFDKERKWGFC</sequence>
<dbReference type="GO" id="GO:0008237">
    <property type="term" value="F:metallopeptidase activity"/>
    <property type="evidence" value="ECO:0007669"/>
    <property type="project" value="UniProtKB-KW"/>
</dbReference>
<name>A0AAD9UZZ7_ACRCE</name>
<dbReference type="GO" id="GO:0009986">
    <property type="term" value="C:cell surface"/>
    <property type="evidence" value="ECO:0007669"/>
    <property type="project" value="TreeGrafter"/>
</dbReference>